<dbReference type="PANTHER" id="PTHR35011:SF2">
    <property type="entry name" value="2,3-DIKETO-L-GULONATE TRAP TRANSPORTER SMALL PERMEASE PROTEIN YIAM"/>
    <property type="match status" value="1"/>
</dbReference>
<dbReference type="AlphaFoldDB" id="A0A4P6WYE4"/>
<dbReference type="GO" id="GO:0005886">
    <property type="term" value="C:plasma membrane"/>
    <property type="evidence" value="ECO:0007669"/>
    <property type="project" value="UniProtKB-SubCell"/>
</dbReference>
<evidence type="ECO:0000313" key="11">
    <source>
        <dbReference type="EMBL" id="QBM27629.1"/>
    </source>
</evidence>
<evidence type="ECO:0000256" key="2">
    <source>
        <dbReference type="ARBA" id="ARBA00022448"/>
    </source>
</evidence>
<reference evidence="11 12" key="1">
    <citation type="submission" date="2019-03" db="EMBL/GenBank/DDBJ databases">
        <authorList>
            <person name="Sebastian G."/>
            <person name="Baumann P."/>
            <person name="Ruckert C."/>
            <person name="Kalinowski J."/>
            <person name="Nebel B."/>
            <person name="Takors R."/>
            <person name="Blombach B."/>
        </authorList>
    </citation>
    <scope>NUCLEOTIDE SEQUENCE [LARGE SCALE GENOMIC DNA]</scope>
    <source>
        <strain evidence="11 12">DSM 1084</strain>
    </source>
</reference>
<comment type="function">
    <text evidence="9">Part of the tripartite ATP-independent periplasmic (TRAP) transport system.</text>
</comment>
<gene>
    <name evidence="11" type="ORF">HPF_08035</name>
</gene>
<evidence type="ECO:0000256" key="8">
    <source>
        <dbReference type="ARBA" id="ARBA00038436"/>
    </source>
</evidence>
<keyword evidence="3" id="KW-1003">Cell membrane</keyword>
<proteinExistence type="inferred from homology"/>
<evidence type="ECO:0000313" key="12">
    <source>
        <dbReference type="Proteomes" id="UP000293912"/>
    </source>
</evidence>
<protein>
    <recommendedName>
        <fullName evidence="9">TRAP transporter small permease protein</fullName>
    </recommendedName>
</protein>
<keyword evidence="2 9" id="KW-0813">Transport</keyword>
<keyword evidence="5 9" id="KW-0812">Transmembrane</keyword>
<dbReference type="GO" id="GO:0022857">
    <property type="term" value="F:transmembrane transporter activity"/>
    <property type="evidence" value="ECO:0007669"/>
    <property type="project" value="UniProtKB-UniRule"/>
</dbReference>
<feature type="domain" description="Tripartite ATP-independent periplasmic transporters DctQ component" evidence="10">
    <location>
        <begin position="23"/>
        <end position="155"/>
    </location>
</feature>
<evidence type="ECO:0000259" key="10">
    <source>
        <dbReference type="Pfam" id="PF04290"/>
    </source>
</evidence>
<evidence type="ECO:0000256" key="3">
    <source>
        <dbReference type="ARBA" id="ARBA00022475"/>
    </source>
</evidence>
<sequence length="173" mass="19237">MISFIYRLANWTAIVGGIVLVALTLMVVASVAGRAMIGLGLGPVPGDFELVEVGVGIAIFYFLPWCYLRGGHATVDLLYMHMPAWFKKGVDLFSDVAMLLVWLVLTWKLWEGMLEKKEYLETTFILQMPIWWAYAFCLVGAVIGCICYVAKTLTRLGLASEPKGWTVEANVSH</sequence>
<accession>A0A4P6WYE4</accession>
<keyword evidence="6 9" id="KW-1133">Transmembrane helix</keyword>
<feature type="transmembrane region" description="Helical" evidence="9">
    <location>
        <begin position="49"/>
        <end position="68"/>
    </location>
</feature>
<dbReference type="EMBL" id="CP037867">
    <property type="protein sequence ID" value="QBM27629.1"/>
    <property type="molecule type" value="Genomic_DNA"/>
</dbReference>
<keyword evidence="4 9" id="KW-0997">Cell inner membrane</keyword>
<evidence type="ECO:0000256" key="9">
    <source>
        <dbReference type="RuleBase" id="RU369079"/>
    </source>
</evidence>
<evidence type="ECO:0000256" key="7">
    <source>
        <dbReference type="ARBA" id="ARBA00023136"/>
    </source>
</evidence>
<comment type="subcellular location">
    <subcellularLocation>
        <location evidence="1 9">Cell inner membrane</location>
        <topology evidence="1 9">Multi-pass membrane protein</topology>
    </subcellularLocation>
</comment>
<feature type="transmembrane region" description="Helical" evidence="9">
    <location>
        <begin position="12"/>
        <end position="37"/>
    </location>
</feature>
<dbReference type="Proteomes" id="UP000293912">
    <property type="component" value="Chromosome"/>
</dbReference>
<name>A0A4P6WYE4_HYDPS</name>
<dbReference type="InterPro" id="IPR007387">
    <property type="entry name" value="TRAP_DctQ"/>
</dbReference>
<evidence type="ECO:0000256" key="6">
    <source>
        <dbReference type="ARBA" id="ARBA00022989"/>
    </source>
</evidence>
<keyword evidence="7 9" id="KW-0472">Membrane</keyword>
<feature type="transmembrane region" description="Helical" evidence="9">
    <location>
        <begin position="130"/>
        <end position="150"/>
    </location>
</feature>
<comment type="subunit">
    <text evidence="9">The complex comprises the extracytoplasmic solute receptor protein and the two transmembrane proteins.</text>
</comment>
<evidence type="ECO:0000256" key="4">
    <source>
        <dbReference type="ARBA" id="ARBA00022519"/>
    </source>
</evidence>
<feature type="transmembrane region" description="Helical" evidence="9">
    <location>
        <begin position="89"/>
        <end position="110"/>
    </location>
</feature>
<evidence type="ECO:0000256" key="1">
    <source>
        <dbReference type="ARBA" id="ARBA00004429"/>
    </source>
</evidence>
<dbReference type="KEGG" id="hpse:HPF_08035"/>
<dbReference type="InterPro" id="IPR055348">
    <property type="entry name" value="DctQ"/>
</dbReference>
<dbReference type="RefSeq" id="WP_066150345.1">
    <property type="nucleotide sequence ID" value="NZ_CP037867.1"/>
</dbReference>
<comment type="similarity">
    <text evidence="8 9">Belongs to the TRAP transporter small permease family.</text>
</comment>
<evidence type="ECO:0000256" key="5">
    <source>
        <dbReference type="ARBA" id="ARBA00022692"/>
    </source>
</evidence>
<dbReference type="Pfam" id="PF04290">
    <property type="entry name" value="DctQ"/>
    <property type="match status" value="1"/>
</dbReference>
<keyword evidence="12" id="KW-1185">Reference proteome</keyword>
<organism evidence="11 12">
    <name type="scientific">Hydrogenophaga pseudoflava</name>
    <name type="common">Pseudomonas carboxydoflava</name>
    <dbReference type="NCBI Taxonomy" id="47421"/>
    <lineage>
        <taxon>Bacteria</taxon>
        <taxon>Pseudomonadati</taxon>
        <taxon>Pseudomonadota</taxon>
        <taxon>Betaproteobacteria</taxon>
        <taxon>Burkholderiales</taxon>
        <taxon>Comamonadaceae</taxon>
        <taxon>Hydrogenophaga</taxon>
    </lineage>
</organism>
<dbReference type="GO" id="GO:0015740">
    <property type="term" value="P:C4-dicarboxylate transport"/>
    <property type="evidence" value="ECO:0007669"/>
    <property type="project" value="TreeGrafter"/>
</dbReference>
<dbReference type="PANTHER" id="PTHR35011">
    <property type="entry name" value="2,3-DIKETO-L-GULONATE TRAP TRANSPORTER SMALL PERMEASE PROTEIN YIAM"/>
    <property type="match status" value="1"/>
</dbReference>